<name>A0AAD6TAL4_9AGAR</name>
<dbReference type="InterPro" id="IPR010982">
    <property type="entry name" value="Lambda_DNA-bd_dom_sf"/>
</dbReference>
<keyword evidence="5" id="KW-1185">Reference proteome</keyword>
<dbReference type="SUPFAM" id="SSF47413">
    <property type="entry name" value="lambda repressor-like DNA-binding domains"/>
    <property type="match status" value="1"/>
</dbReference>
<dbReference type="AlphaFoldDB" id="A0AAD6TAL4"/>
<evidence type="ECO:0000256" key="2">
    <source>
        <dbReference type="ARBA" id="ARBA00035107"/>
    </source>
</evidence>
<proteinExistence type="inferred from homology"/>
<dbReference type="EMBL" id="JARJCM010000014">
    <property type="protein sequence ID" value="KAJ7042077.1"/>
    <property type="molecule type" value="Genomic_DNA"/>
</dbReference>
<dbReference type="GO" id="GO:0003677">
    <property type="term" value="F:DNA binding"/>
    <property type="evidence" value="ECO:0007669"/>
    <property type="project" value="InterPro"/>
</dbReference>
<dbReference type="CDD" id="cd00093">
    <property type="entry name" value="HTH_XRE"/>
    <property type="match status" value="1"/>
</dbReference>
<gene>
    <name evidence="4" type="ORF">C8F04DRAFT_1078222</name>
</gene>
<protein>
    <recommendedName>
        <fullName evidence="3">HTH cro/C1-type domain-containing protein</fullName>
    </recommendedName>
</protein>
<dbReference type="Gene3D" id="1.10.260.40">
    <property type="entry name" value="lambda repressor-like DNA-binding domains"/>
    <property type="match status" value="1"/>
</dbReference>
<dbReference type="Proteomes" id="UP001218188">
    <property type="component" value="Unassembled WGS sequence"/>
</dbReference>
<comment type="caution">
    <text evidence="4">The sequence shown here is derived from an EMBL/GenBank/DDBJ whole genome shotgun (WGS) entry which is preliminary data.</text>
</comment>
<dbReference type="InterPro" id="IPR001387">
    <property type="entry name" value="Cro/C1-type_HTH"/>
</dbReference>
<comment type="similarity">
    <text evidence="1">Belongs to the MBF1 family.</text>
</comment>
<accession>A0AAD6TAL4</accession>
<organism evidence="4 5">
    <name type="scientific">Mycena alexandri</name>
    <dbReference type="NCBI Taxonomy" id="1745969"/>
    <lineage>
        <taxon>Eukaryota</taxon>
        <taxon>Fungi</taxon>
        <taxon>Dikarya</taxon>
        <taxon>Basidiomycota</taxon>
        <taxon>Agaricomycotina</taxon>
        <taxon>Agaricomycetes</taxon>
        <taxon>Agaricomycetidae</taxon>
        <taxon>Agaricales</taxon>
        <taxon>Marasmiineae</taxon>
        <taxon>Mycenaceae</taxon>
        <taxon>Mycena</taxon>
    </lineage>
</organism>
<reference evidence="4" key="1">
    <citation type="submission" date="2023-03" db="EMBL/GenBank/DDBJ databases">
        <title>Massive genome expansion in bonnet fungi (Mycena s.s.) driven by repeated elements and novel gene families across ecological guilds.</title>
        <authorList>
            <consortium name="Lawrence Berkeley National Laboratory"/>
            <person name="Harder C.B."/>
            <person name="Miyauchi S."/>
            <person name="Viragh M."/>
            <person name="Kuo A."/>
            <person name="Thoen E."/>
            <person name="Andreopoulos B."/>
            <person name="Lu D."/>
            <person name="Skrede I."/>
            <person name="Drula E."/>
            <person name="Henrissat B."/>
            <person name="Morin E."/>
            <person name="Kohler A."/>
            <person name="Barry K."/>
            <person name="LaButti K."/>
            <person name="Morin E."/>
            <person name="Salamov A."/>
            <person name="Lipzen A."/>
            <person name="Mereny Z."/>
            <person name="Hegedus B."/>
            <person name="Baldrian P."/>
            <person name="Stursova M."/>
            <person name="Weitz H."/>
            <person name="Taylor A."/>
            <person name="Grigoriev I.V."/>
            <person name="Nagy L.G."/>
            <person name="Martin F."/>
            <person name="Kauserud H."/>
        </authorList>
    </citation>
    <scope>NUCLEOTIDE SEQUENCE</scope>
    <source>
        <strain evidence="4">CBHHK200</strain>
    </source>
</reference>
<feature type="domain" description="HTH cro/C1-type" evidence="3">
    <location>
        <begin position="37"/>
        <end position="93"/>
    </location>
</feature>
<comment type="function">
    <text evidence="2">Transcriptional coactivator that stimulates GCN4-dependent transcriptional activity by bridging the DNA-binding region of GCN4 and TBP (SPT15), thereby recruiting TBP to GCN4-bound promoters. Involved in induction of the ribosome quality control (RQC) pathway; a pathway that degrades nascent peptide chains during problematic translation. Required to prevent stalled ribosomes from frameshifting.</text>
</comment>
<sequence length="101" mass="10668">MSIDYCCRWYKGAVPHPHPLASCIPSITMAPNPQCSALAAAKDRSAGLSYSDIAGKIGKSEQHVIDICTGTQRPTTEEFNALAKALGIQSQAPAISAHTTK</sequence>
<evidence type="ECO:0000259" key="3">
    <source>
        <dbReference type="SMART" id="SM00530"/>
    </source>
</evidence>
<evidence type="ECO:0000256" key="1">
    <source>
        <dbReference type="ARBA" id="ARBA00009802"/>
    </source>
</evidence>
<evidence type="ECO:0000313" key="4">
    <source>
        <dbReference type="EMBL" id="KAJ7042077.1"/>
    </source>
</evidence>
<dbReference type="Pfam" id="PF01381">
    <property type="entry name" value="HTH_3"/>
    <property type="match status" value="1"/>
</dbReference>
<evidence type="ECO:0000313" key="5">
    <source>
        <dbReference type="Proteomes" id="UP001218188"/>
    </source>
</evidence>
<dbReference type="SMART" id="SM00530">
    <property type="entry name" value="HTH_XRE"/>
    <property type="match status" value="1"/>
</dbReference>